<protein>
    <submittedName>
        <fullName evidence="1">Uncharacterized protein</fullName>
    </submittedName>
</protein>
<dbReference type="EMBL" id="CASHSV030000002">
    <property type="protein sequence ID" value="CAJ2634607.1"/>
    <property type="molecule type" value="Genomic_DNA"/>
</dbReference>
<dbReference type="Proteomes" id="UP001177021">
    <property type="component" value="Unassembled WGS sequence"/>
</dbReference>
<reference evidence="1" key="1">
    <citation type="submission" date="2023-10" db="EMBL/GenBank/DDBJ databases">
        <authorList>
            <person name="Rodriguez Cubillos JULIANA M."/>
            <person name="De Vega J."/>
        </authorList>
    </citation>
    <scope>NUCLEOTIDE SEQUENCE</scope>
</reference>
<evidence type="ECO:0000313" key="1">
    <source>
        <dbReference type="EMBL" id="CAJ2634607.1"/>
    </source>
</evidence>
<organism evidence="1 2">
    <name type="scientific">Trifolium pratense</name>
    <name type="common">Red clover</name>
    <dbReference type="NCBI Taxonomy" id="57577"/>
    <lineage>
        <taxon>Eukaryota</taxon>
        <taxon>Viridiplantae</taxon>
        <taxon>Streptophyta</taxon>
        <taxon>Embryophyta</taxon>
        <taxon>Tracheophyta</taxon>
        <taxon>Spermatophyta</taxon>
        <taxon>Magnoliopsida</taxon>
        <taxon>eudicotyledons</taxon>
        <taxon>Gunneridae</taxon>
        <taxon>Pentapetalae</taxon>
        <taxon>rosids</taxon>
        <taxon>fabids</taxon>
        <taxon>Fabales</taxon>
        <taxon>Fabaceae</taxon>
        <taxon>Papilionoideae</taxon>
        <taxon>50 kb inversion clade</taxon>
        <taxon>NPAAA clade</taxon>
        <taxon>Hologalegina</taxon>
        <taxon>IRL clade</taxon>
        <taxon>Trifolieae</taxon>
        <taxon>Trifolium</taxon>
    </lineage>
</organism>
<name>A0ACB0IUV9_TRIPR</name>
<proteinExistence type="predicted"/>
<accession>A0ACB0IUV9</accession>
<gene>
    <name evidence="1" type="ORF">MILVUS5_LOCUS5459</name>
</gene>
<comment type="caution">
    <text evidence="1">The sequence shown here is derived from an EMBL/GenBank/DDBJ whole genome shotgun (WGS) entry which is preliminary data.</text>
</comment>
<evidence type="ECO:0000313" key="2">
    <source>
        <dbReference type="Proteomes" id="UP001177021"/>
    </source>
</evidence>
<sequence>MSNHFQKTLSLDSELKLDFDSAFEIPNPNFLHPQSVVQMISSCRGFIFSHHSSKFQLWNPSIGAVKQIPLSPNELNNNYCFLYGFGYDQLRDDYLVVSVSNNPNSRLEFFSLRDNTWKEIEGTGYRYFSNTRRVGLVFNGGIHWVAETAQWKNVILAFDLMERKLLEMPYPDGYNYNYPDENCGFWVYGEFISLWVMGYDNQRVEI</sequence>
<keyword evidence="2" id="KW-1185">Reference proteome</keyword>